<dbReference type="RefSeq" id="WP_101474480.1">
    <property type="nucleotide sequence ID" value="NZ_CP060637.1"/>
</dbReference>
<dbReference type="InterPro" id="IPR055348">
    <property type="entry name" value="DctQ"/>
</dbReference>
<keyword evidence="7 9" id="KW-0472">Membrane</keyword>
<evidence type="ECO:0000256" key="2">
    <source>
        <dbReference type="ARBA" id="ARBA00022448"/>
    </source>
</evidence>
<gene>
    <name evidence="11" type="ORF">H9Q81_08220</name>
</gene>
<dbReference type="AlphaFoldDB" id="A0A7G9GVU3"/>
<evidence type="ECO:0000256" key="6">
    <source>
        <dbReference type="ARBA" id="ARBA00022989"/>
    </source>
</evidence>
<sequence>MKKLEIDDFIACVFLVITITVVIVNVFMRYFFNAPLKSAEEIATICFIWSIFVGGASCYRKHMHMGIDILTHLFPKSMKKYLELFINIVVSIIIGVIFYLSVTFSIGARFKPTPVLGISSLYENASLIVGFGLIFIYSVNNLIKSIKTIAGKKGDMNV</sequence>
<comment type="similarity">
    <text evidence="8">Belongs to the TRAP transporter small permease family.</text>
</comment>
<evidence type="ECO:0000256" key="8">
    <source>
        <dbReference type="ARBA" id="ARBA00038436"/>
    </source>
</evidence>
<dbReference type="GO" id="GO:0005886">
    <property type="term" value="C:plasma membrane"/>
    <property type="evidence" value="ECO:0007669"/>
    <property type="project" value="UniProtKB-SubCell"/>
</dbReference>
<feature type="transmembrane region" description="Helical" evidence="9">
    <location>
        <begin position="124"/>
        <end position="143"/>
    </location>
</feature>
<keyword evidence="6 9" id="KW-1133">Transmembrane helix</keyword>
<proteinExistence type="inferred from homology"/>
<feature type="transmembrane region" description="Helical" evidence="9">
    <location>
        <begin position="81"/>
        <end position="104"/>
    </location>
</feature>
<dbReference type="PANTHER" id="PTHR35011">
    <property type="entry name" value="2,3-DIKETO-L-GULONATE TRAP TRANSPORTER SMALL PERMEASE PROTEIN YIAM"/>
    <property type="match status" value="1"/>
</dbReference>
<dbReference type="Proteomes" id="UP000515913">
    <property type="component" value="Chromosome"/>
</dbReference>
<keyword evidence="5 9" id="KW-0812">Transmembrane</keyword>
<feature type="domain" description="Tripartite ATP-independent periplasmic transporters DctQ component" evidence="10">
    <location>
        <begin position="19"/>
        <end position="147"/>
    </location>
</feature>
<dbReference type="Pfam" id="PF04290">
    <property type="entry name" value="DctQ"/>
    <property type="match status" value="1"/>
</dbReference>
<protein>
    <submittedName>
        <fullName evidence="11">TRAP transporter small permease</fullName>
    </submittedName>
</protein>
<keyword evidence="2" id="KW-0813">Transport</keyword>
<dbReference type="PANTHER" id="PTHR35011:SF4">
    <property type="entry name" value="SLL1102 PROTEIN"/>
    <property type="match status" value="1"/>
</dbReference>
<name>A0A7G9GVU3_9FUSO</name>
<dbReference type="KEGG" id="fho:H9Q81_08220"/>
<evidence type="ECO:0000256" key="3">
    <source>
        <dbReference type="ARBA" id="ARBA00022475"/>
    </source>
</evidence>
<dbReference type="EMBL" id="CP060637">
    <property type="protein sequence ID" value="QNM14925.1"/>
    <property type="molecule type" value="Genomic_DNA"/>
</dbReference>
<reference evidence="11 12" key="1">
    <citation type="submission" date="2020-08" db="EMBL/GenBank/DDBJ databases">
        <authorList>
            <person name="Liu C."/>
            <person name="Sun Q."/>
        </authorList>
    </citation>
    <scope>NUCLEOTIDE SEQUENCE [LARGE SCALE GENOMIC DNA]</scope>
    <source>
        <strain evidence="11 12">NSJ-57</strain>
    </source>
</reference>
<evidence type="ECO:0000313" key="11">
    <source>
        <dbReference type="EMBL" id="QNM14925.1"/>
    </source>
</evidence>
<organism evidence="11 12">
    <name type="scientific">Fusobacterium hominis</name>
    <dbReference type="NCBI Taxonomy" id="2764326"/>
    <lineage>
        <taxon>Bacteria</taxon>
        <taxon>Fusobacteriati</taxon>
        <taxon>Fusobacteriota</taxon>
        <taxon>Fusobacteriia</taxon>
        <taxon>Fusobacteriales</taxon>
        <taxon>Fusobacteriaceae</taxon>
        <taxon>Fusobacterium</taxon>
    </lineage>
</organism>
<evidence type="ECO:0000256" key="9">
    <source>
        <dbReference type="SAM" id="Phobius"/>
    </source>
</evidence>
<evidence type="ECO:0000256" key="4">
    <source>
        <dbReference type="ARBA" id="ARBA00022519"/>
    </source>
</evidence>
<keyword evidence="12" id="KW-1185">Reference proteome</keyword>
<feature type="transmembrane region" description="Helical" evidence="9">
    <location>
        <begin position="9"/>
        <end position="30"/>
    </location>
</feature>
<comment type="subcellular location">
    <subcellularLocation>
        <location evidence="1">Cell inner membrane</location>
        <topology evidence="1">Multi-pass membrane protein</topology>
    </subcellularLocation>
</comment>
<evidence type="ECO:0000259" key="10">
    <source>
        <dbReference type="Pfam" id="PF04290"/>
    </source>
</evidence>
<keyword evidence="4" id="KW-0997">Cell inner membrane</keyword>
<accession>A0A7G9GVU3</accession>
<evidence type="ECO:0000256" key="1">
    <source>
        <dbReference type="ARBA" id="ARBA00004429"/>
    </source>
</evidence>
<keyword evidence="3" id="KW-1003">Cell membrane</keyword>
<evidence type="ECO:0000256" key="7">
    <source>
        <dbReference type="ARBA" id="ARBA00023136"/>
    </source>
</evidence>
<evidence type="ECO:0000256" key="5">
    <source>
        <dbReference type="ARBA" id="ARBA00022692"/>
    </source>
</evidence>
<evidence type="ECO:0000313" key="12">
    <source>
        <dbReference type="Proteomes" id="UP000515913"/>
    </source>
</evidence>
<feature type="transmembrane region" description="Helical" evidence="9">
    <location>
        <begin position="42"/>
        <end position="60"/>
    </location>
</feature>
<dbReference type="InterPro" id="IPR007387">
    <property type="entry name" value="TRAP_DctQ"/>
</dbReference>